<dbReference type="PIRSF" id="PIRSF007398">
    <property type="entry name" value="Sll0148_caspase"/>
    <property type="match status" value="1"/>
</dbReference>
<dbReference type="Pfam" id="PF14326">
    <property type="entry name" value="DUF4384"/>
    <property type="match status" value="1"/>
</dbReference>
<reference evidence="4" key="1">
    <citation type="submission" date="2018-04" db="EMBL/GenBank/DDBJ databases">
        <authorList>
            <person name="Cornet L."/>
        </authorList>
    </citation>
    <scope>NUCLEOTIDE SEQUENCE [LARGE SCALE GENOMIC DNA]</scope>
</reference>
<dbReference type="InterPro" id="IPR025493">
    <property type="entry name" value="DUF4384"/>
</dbReference>
<dbReference type="Proteomes" id="UP000249794">
    <property type="component" value="Unassembled WGS sequence"/>
</dbReference>
<dbReference type="PANTHER" id="PTHR48104">
    <property type="entry name" value="METACASPASE-4"/>
    <property type="match status" value="1"/>
</dbReference>
<dbReference type="Pfam" id="PF00656">
    <property type="entry name" value="Peptidase_C14"/>
    <property type="match status" value="1"/>
</dbReference>
<evidence type="ECO:0000313" key="4">
    <source>
        <dbReference type="Proteomes" id="UP000249794"/>
    </source>
</evidence>
<sequence length="695" mass="75326">MLVGINRYKESQRFVNLRGCATDVEMQKQLLVHRFKFHPRDIITLSDEADMPPTRENILTAFEEHLIKQATPESVVVFHFSGHGSRVLDADPIHADDLNSTFVPSDVDGDLEQVDDIMGKTLFLLMSALETEQVTAVLDSCYSGGGTRGNVRIRAADGGRTFRASDRELAYQEKWLTALEAKQKINRAEFLSRREIGVAKGAVIAACQRNQESADVTFDGFDAGAFTYLMTQFLWQQTDSLQSTVSRIRSDTQQLSGQIPLLDTQGSADEPVYFVSLAAQATPAEAVVIAQSEDETTLWLGGVHPDVLATFSRGNTLTTFSEPDSPLVITHRAGLLATVSSKAPLPIDTLLREQTRVLPQSLTLVIGVDPSLDSEAADIQERMNDWPHMEAVLPDADGLYGTEIHYIVGRMTNEYKARLINLKIAAKVTAENSLGDNAKVREAASAEIASLSEDNAIGLFTQNISAGIPDSFRPAQEALQSSLNQLFIKLRSLLAAQVIRATLNAQSSQLTLQATIKSLESGQMIASVTTGREGSATTPTSMTHQLKTNERFQISIRNFEAQPLYVSVIGVRPSGDLIILLPANVSEPVTLAPSQTQQIPEPAAALDFTLGKPGYYEAIVLASKTPFTRALRGLSVIAQGTRLTEAPDSNADLSGLNGLFEDFDTPRGEPGSGIEPVLAVDAIAALSMTIEAVES</sequence>
<dbReference type="GO" id="GO:0004197">
    <property type="term" value="F:cysteine-type endopeptidase activity"/>
    <property type="evidence" value="ECO:0007669"/>
    <property type="project" value="InterPro"/>
</dbReference>
<feature type="domain" description="Peptidase C14 caspase" evidence="1">
    <location>
        <begin position="2"/>
        <end position="260"/>
    </location>
</feature>
<proteinExistence type="predicted"/>
<evidence type="ECO:0000313" key="3">
    <source>
        <dbReference type="EMBL" id="PZO42540.1"/>
    </source>
</evidence>
<dbReference type="AlphaFoldDB" id="A0A2W4WDD5"/>
<dbReference type="Gene3D" id="3.40.50.1460">
    <property type="match status" value="1"/>
</dbReference>
<organism evidence="3 4">
    <name type="scientific">Phormidesmis priestleyi</name>
    <dbReference type="NCBI Taxonomy" id="268141"/>
    <lineage>
        <taxon>Bacteria</taxon>
        <taxon>Bacillati</taxon>
        <taxon>Cyanobacteriota</taxon>
        <taxon>Cyanophyceae</taxon>
        <taxon>Leptolyngbyales</taxon>
        <taxon>Leptolyngbyaceae</taxon>
        <taxon>Phormidesmis</taxon>
    </lineage>
</organism>
<evidence type="ECO:0000259" key="1">
    <source>
        <dbReference type="Pfam" id="PF00656"/>
    </source>
</evidence>
<name>A0A2W4WDD5_9CYAN</name>
<feature type="domain" description="DUF4384" evidence="2">
    <location>
        <begin position="546"/>
        <end position="626"/>
    </location>
</feature>
<dbReference type="InterPro" id="IPR011600">
    <property type="entry name" value="Pept_C14_caspase"/>
</dbReference>
<evidence type="ECO:0000259" key="2">
    <source>
        <dbReference type="Pfam" id="PF14326"/>
    </source>
</evidence>
<dbReference type="EMBL" id="QBMP01000423">
    <property type="protein sequence ID" value="PZO42540.1"/>
    <property type="molecule type" value="Genomic_DNA"/>
</dbReference>
<dbReference type="InterPro" id="IPR011189">
    <property type="entry name" value="UCP_caspase_lke"/>
</dbReference>
<reference evidence="3 4" key="2">
    <citation type="submission" date="2018-06" db="EMBL/GenBank/DDBJ databases">
        <title>Metagenomic assembly of (sub)arctic Cyanobacteria and their associated microbiome from non-axenic cultures.</title>
        <authorList>
            <person name="Baurain D."/>
        </authorList>
    </citation>
    <scope>NUCLEOTIDE SEQUENCE [LARGE SCALE GENOMIC DNA]</scope>
    <source>
        <strain evidence="3">ULC027bin1</strain>
    </source>
</reference>
<dbReference type="InterPro" id="IPR050452">
    <property type="entry name" value="Metacaspase"/>
</dbReference>
<dbReference type="PANTHER" id="PTHR48104:SF30">
    <property type="entry name" value="METACASPASE-1"/>
    <property type="match status" value="1"/>
</dbReference>
<dbReference type="GO" id="GO:0005737">
    <property type="term" value="C:cytoplasm"/>
    <property type="evidence" value="ECO:0007669"/>
    <property type="project" value="TreeGrafter"/>
</dbReference>
<comment type="caution">
    <text evidence="3">The sequence shown here is derived from an EMBL/GenBank/DDBJ whole genome shotgun (WGS) entry which is preliminary data.</text>
</comment>
<dbReference type="GO" id="GO:0006508">
    <property type="term" value="P:proteolysis"/>
    <property type="evidence" value="ECO:0007669"/>
    <property type="project" value="InterPro"/>
</dbReference>
<protein>
    <submittedName>
        <fullName evidence="3">Peptidase C14</fullName>
    </submittedName>
</protein>
<accession>A0A2W4WDD5</accession>
<gene>
    <name evidence="3" type="ORF">DCF15_22855</name>
</gene>